<keyword evidence="7" id="KW-0812">Transmembrane</keyword>
<keyword evidence="11" id="KW-1185">Reference proteome</keyword>
<feature type="domain" description="SusD-like N-terminal" evidence="9">
    <location>
        <begin position="60"/>
        <end position="238"/>
    </location>
</feature>
<dbReference type="SUPFAM" id="SSF48452">
    <property type="entry name" value="TPR-like"/>
    <property type="match status" value="1"/>
</dbReference>
<evidence type="ECO:0000256" key="2">
    <source>
        <dbReference type="ARBA" id="ARBA00006275"/>
    </source>
</evidence>
<evidence type="ECO:0000313" key="11">
    <source>
        <dbReference type="Proteomes" id="UP000077667"/>
    </source>
</evidence>
<evidence type="ECO:0000256" key="3">
    <source>
        <dbReference type="ARBA" id="ARBA00022729"/>
    </source>
</evidence>
<dbReference type="OrthoDB" id="9783641at2"/>
<accession>A0A1A9I8J1</accession>
<dbReference type="Gene3D" id="1.25.40.390">
    <property type="match status" value="1"/>
</dbReference>
<evidence type="ECO:0000256" key="6">
    <source>
        <dbReference type="SAM" id="MobiDB-lite"/>
    </source>
</evidence>
<keyword evidence="4 7" id="KW-0472">Membrane</keyword>
<feature type="domain" description="RagB/SusD" evidence="8">
    <location>
        <begin position="290"/>
        <end position="557"/>
    </location>
</feature>
<dbReference type="RefSeq" id="WP_067762136.1">
    <property type="nucleotide sequence ID" value="NZ_CP015772.1"/>
</dbReference>
<keyword evidence="5" id="KW-0998">Cell outer membrane</keyword>
<evidence type="ECO:0000259" key="9">
    <source>
        <dbReference type="Pfam" id="PF14322"/>
    </source>
</evidence>
<evidence type="ECO:0000313" key="10">
    <source>
        <dbReference type="EMBL" id="ANH83987.1"/>
    </source>
</evidence>
<dbReference type="InterPro" id="IPR012944">
    <property type="entry name" value="SusD_RagB_dom"/>
</dbReference>
<reference evidence="10 11" key="1">
    <citation type="submission" date="2016-05" db="EMBL/GenBank/DDBJ databases">
        <title>Niabella ginsenosidivorans BS26 whole genome sequencing.</title>
        <authorList>
            <person name="Im W.T."/>
            <person name="Siddiqi M.Z."/>
        </authorList>
    </citation>
    <scope>NUCLEOTIDE SEQUENCE [LARGE SCALE GENOMIC DNA]</scope>
    <source>
        <strain evidence="10 11">BS26</strain>
    </source>
</reference>
<comment type="subcellular location">
    <subcellularLocation>
        <location evidence="1">Cell outer membrane</location>
    </subcellularLocation>
</comment>
<keyword evidence="3" id="KW-0732">Signal</keyword>
<feature type="region of interest" description="Disordered" evidence="6">
    <location>
        <begin position="386"/>
        <end position="408"/>
    </location>
</feature>
<name>A0A1A9I8J1_9BACT</name>
<dbReference type="EMBL" id="CP015772">
    <property type="protein sequence ID" value="ANH83987.1"/>
    <property type="molecule type" value="Genomic_DNA"/>
</dbReference>
<evidence type="ECO:0000256" key="5">
    <source>
        <dbReference type="ARBA" id="ARBA00023237"/>
    </source>
</evidence>
<dbReference type="InterPro" id="IPR033985">
    <property type="entry name" value="SusD-like_N"/>
</dbReference>
<dbReference type="Pfam" id="PF14322">
    <property type="entry name" value="SusD-like_3"/>
    <property type="match status" value="1"/>
</dbReference>
<feature type="transmembrane region" description="Helical" evidence="7">
    <location>
        <begin position="7"/>
        <end position="24"/>
    </location>
</feature>
<dbReference type="AlphaFoldDB" id="A0A1A9I8J1"/>
<comment type="similarity">
    <text evidence="2">Belongs to the SusD family.</text>
</comment>
<evidence type="ECO:0000256" key="7">
    <source>
        <dbReference type="SAM" id="Phobius"/>
    </source>
</evidence>
<keyword evidence="7" id="KW-1133">Transmembrane helix</keyword>
<dbReference type="Proteomes" id="UP000077667">
    <property type="component" value="Chromosome"/>
</dbReference>
<dbReference type="InterPro" id="IPR011990">
    <property type="entry name" value="TPR-like_helical_dom_sf"/>
</dbReference>
<sequence length="557" mass="62945">MKNKYNITIQGITASFIIMVFLLMNGCTKLDETTYSSVQMNQFYKNRRDVLEAVLRPYTHMQAWMAPTGQNGYYYNSELAADQLAWPQKGVNGYDGGDHIRLHYHTWTADENRMLDCWKLIWTGIGFVNSALEDVSQLDTAAVGMSQRELTGAVSELHVLRAFHYMKAMDLWGNVPVATTVPKGGQIENPSTKPRDSIFAFVQSELEQYVPTLLPYSNDLIGRVSQAAGYAMLAELYLNAEKWIGKPMWDQCIAACDKIISGQAGGINGGPKLSPNLDACFGNLNSLSPEPLFQVAFSRKGGFTFDWSGFFSGYDYMEPALGIDFSGWNAFVVIPSAFNAYAENDLRKKDWFLFGPQYNLATNEPILGSFEYKGKPIVFVNSIRKESQGDHTSEGSMTEGEENSGARFNKYKPGYSMDIPAKGLKKDDNYRENQYILYRLTEIYFDKAEALMRKNGGKATQEAVDLINASRKRAFKEADWAKAQFNVSNFTLDSLLAERGREFIFEGKRREDLIRFGRFTTATWWDHKPTNDHNRELFAIPNVQLGANPNLKQNPGY</sequence>
<dbReference type="GO" id="GO:0009279">
    <property type="term" value="C:cell outer membrane"/>
    <property type="evidence" value="ECO:0007669"/>
    <property type="project" value="UniProtKB-SubCell"/>
</dbReference>
<evidence type="ECO:0000259" key="8">
    <source>
        <dbReference type="Pfam" id="PF07980"/>
    </source>
</evidence>
<evidence type="ECO:0000256" key="1">
    <source>
        <dbReference type="ARBA" id="ARBA00004442"/>
    </source>
</evidence>
<dbReference type="Pfam" id="PF07980">
    <property type="entry name" value="SusD_RagB"/>
    <property type="match status" value="1"/>
</dbReference>
<proteinExistence type="inferred from homology"/>
<protein>
    <submittedName>
        <fullName evidence="10">Starch-binding protein</fullName>
    </submittedName>
</protein>
<dbReference type="KEGG" id="nia:A8C56_15550"/>
<dbReference type="STRING" id="1176587.A8C56_15550"/>
<organism evidence="10 11">
    <name type="scientific">Niabella ginsenosidivorans</name>
    <dbReference type="NCBI Taxonomy" id="1176587"/>
    <lineage>
        <taxon>Bacteria</taxon>
        <taxon>Pseudomonadati</taxon>
        <taxon>Bacteroidota</taxon>
        <taxon>Chitinophagia</taxon>
        <taxon>Chitinophagales</taxon>
        <taxon>Chitinophagaceae</taxon>
        <taxon>Niabella</taxon>
    </lineage>
</organism>
<evidence type="ECO:0000256" key="4">
    <source>
        <dbReference type="ARBA" id="ARBA00023136"/>
    </source>
</evidence>
<gene>
    <name evidence="10" type="ORF">A8C56_15550</name>
</gene>